<evidence type="ECO:0000313" key="2">
    <source>
        <dbReference type="Proteomes" id="UP000235965"/>
    </source>
</evidence>
<feature type="non-terminal residue" evidence="1">
    <location>
        <position position="1"/>
    </location>
</feature>
<accession>A0A2J7Q6F4</accession>
<comment type="caution">
    <text evidence="1">The sequence shown here is derived from an EMBL/GenBank/DDBJ whole genome shotgun (WGS) entry which is preliminary data.</text>
</comment>
<dbReference type="EMBL" id="NEVH01017533">
    <property type="protein sequence ID" value="PNF24161.1"/>
    <property type="molecule type" value="Genomic_DNA"/>
</dbReference>
<dbReference type="AlphaFoldDB" id="A0A2J7Q6F4"/>
<dbReference type="Proteomes" id="UP000235965">
    <property type="component" value="Unassembled WGS sequence"/>
</dbReference>
<proteinExistence type="predicted"/>
<keyword evidence="2" id="KW-1185">Reference proteome</keyword>
<gene>
    <name evidence="1" type="ORF">B7P43_G00588</name>
</gene>
<sequence>IGRGGAITWPPRSSDLTGIPKFLTKFNAVSLLQAFCHLERNENATNTSTDASGSVASQQKMTHAHESPFYHYPQFPTPLAITYRGKK</sequence>
<dbReference type="InParanoid" id="A0A2J7Q6F4"/>
<evidence type="ECO:0000313" key="1">
    <source>
        <dbReference type="EMBL" id="PNF24161.1"/>
    </source>
</evidence>
<reference evidence="1 2" key="1">
    <citation type="submission" date="2017-12" db="EMBL/GenBank/DDBJ databases">
        <title>Hemimetabolous genomes reveal molecular basis of termite eusociality.</title>
        <authorList>
            <person name="Harrison M.C."/>
            <person name="Jongepier E."/>
            <person name="Robertson H.M."/>
            <person name="Arning N."/>
            <person name="Bitard-Feildel T."/>
            <person name="Chao H."/>
            <person name="Childers C.P."/>
            <person name="Dinh H."/>
            <person name="Doddapaneni H."/>
            <person name="Dugan S."/>
            <person name="Gowin J."/>
            <person name="Greiner C."/>
            <person name="Han Y."/>
            <person name="Hu H."/>
            <person name="Hughes D.S.T."/>
            <person name="Huylmans A.-K."/>
            <person name="Kemena C."/>
            <person name="Kremer L.P.M."/>
            <person name="Lee S.L."/>
            <person name="Lopez-Ezquerra A."/>
            <person name="Mallet L."/>
            <person name="Monroy-Kuhn J.M."/>
            <person name="Moser A."/>
            <person name="Murali S.C."/>
            <person name="Muzny D.M."/>
            <person name="Otani S."/>
            <person name="Piulachs M.-D."/>
            <person name="Poelchau M."/>
            <person name="Qu J."/>
            <person name="Schaub F."/>
            <person name="Wada-Katsumata A."/>
            <person name="Worley K.C."/>
            <person name="Xie Q."/>
            <person name="Ylla G."/>
            <person name="Poulsen M."/>
            <person name="Gibbs R.A."/>
            <person name="Schal C."/>
            <person name="Richards S."/>
            <person name="Belles X."/>
            <person name="Korb J."/>
            <person name="Bornberg-Bauer E."/>
        </authorList>
    </citation>
    <scope>NUCLEOTIDE SEQUENCE [LARGE SCALE GENOMIC DNA]</scope>
    <source>
        <tissue evidence="1">Whole body</tissue>
    </source>
</reference>
<name>A0A2J7Q6F4_9NEOP</name>
<organism evidence="1 2">
    <name type="scientific">Cryptotermes secundus</name>
    <dbReference type="NCBI Taxonomy" id="105785"/>
    <lineage>
        <taxon>Eukaryota</taxon>
        <taxon>Metazoa</taxon>
        <taxon>Ecdysozoa</taxon>
        <taxon>Arthropoda</taxon>
        <taxon>Hexapoda</taxon>
        <taxon>Insecta</taxon>
        <taxon>Pterygota</taxon>
        <taxon>Neoptera</taxon>
        <taxon>Polyneoptera</taxon>
        <taxon>Dictyoptera</taxon>
        <taxon>Blattodea</taxon>
        <taxon>Blattoidea</taxon>
        <taxon>Termitoidae</taxon>
        <taxon>Kalotermitidae</taxon>
        <taxon>Cryptotermitinae</taxon>
        <taxon>Cryptotermes</taxon>
    </lineage>
</organism>
<protein>
    <submittedName>
        <fullName evidence="1">Uncharacterized protein</fullName>
    </submittedName>
</protein>